<dbReference type="EMBL" id="OU963912">
    <property type="protein sequence ID" value="CAH0401116.1"/>
    <property type="molecule type" value="Genomic_DNA"/>
</dbReference>
<name>A0ABN8B2L5_CHISP</name>
<keyword evidence="2" id="KW-1185">Reference proteome</keyword>
<evidence type="ECO:0000313" key="1">
    <source>
        <dbReference type="EMBL" id="CAH0401116.1"/>
    </source>
</evidence>
<proteinExistence type="predicted"/>
<sequence length="143" mass="16085">MTFARIHAGDTNVITFIVNYIVNEQKPTFLIFSNSCWTAQQKVKLTIDLSNAGFRSSGTAVLPTDHIYHHLLFLVDFECPNATEVIYDAISRKLFASPFRWLMLTSSINKEVLSLVLNSPILADSDVVLSEKLGEVYKLTESK</sequence>
<organism evidence="1 2">
    <name type="scientific">Chilo suppressalis</name>
    <name type="common">Asiatic rice borer moth</name>
    <dbReference type="NCBI Taxonomy" id="168631"/>
    <lineage>
        <taxon>Eukaryota</taxon>
        <taxon>Metazoa</taxon>
        <taxon>Ecdysozoa</taxon>
        <taxon>Arthropoda</taxon>
        <taxon>Hexapoda</taxon>
        <taxon>Insecta</taxon>
        <taxon>Pterygota</taxon>
        <taxon>Neoptera</taxon>
        <taxon>Endopterygota</taxon>
        <taxon>Lepidoptera</taxon>
        <taxon>Glossata</taxon>
        <taxon>Ditrysia</taxon>
        <taxon>Pyraloidea</taxon>
        <taxon>Crambidae</taxon>
        <taxon>Crambinae</taxon>
        <taxon>Chilo</taxon>
    </lineage>
</organism>
<accession>A0ABN8B2L5</accession>
<evidence type="ECO:0000313" key="2">
    <source>
        <dbReference type="Proteomes" id="UP001153292"/>
    </source>
</evidence>
<dbReference type="Proteomes" id="UP001153292">
    <property type="component" value="Chromosome 19"/>
</dbReference>
<protein>
    <submittedName>
        <fullName evidence="1">Uncharacterized protein</fullName>
    </submittedName>
</protein>
<reference evidence="1" key="1">
    <citation type="submission" date="2021-12" db="EMBL/GenBank/DDBJ databases">
        <authorList>
            <person name="King R."/>
        </authorList>
    </citation>
    <scope>NUCLEOTIDE SEQUENCE</scope>
</reference>
<gene>
    <name evidence="1" type="ORF">CHILSU_LOCUS4328</name>
</gene>